<evidence type="ECO:0000256" key="5">
    <source>
        <dbReference type="ARBA" id="ARBA00023128"/>
    </source>
</evidence>
<feature type="region of interest" description="Disordered" evidence="8">
    <location>
        <begin position="176"/>
        <end position="202"/>
    </location>
</feature>
<evidence type="ECO:0000256" key="1">
    <source>
        <dbReference type="ARBA" id="ARBA00004434"/>
    </source>
</evidence>
<dbReference type="Pfam" id="PF07766">
    <property type="entry name" value="LETM1_RBD"/>
    <property type="match status" value="1"/>
</dbReference>
<feature type="region of interest" description="Disordered" evidence="8">
    <location>
        <begin position="687"/>
        <end position="710"/>
    </location>
</feature>
<evidence type="ECO:0000256" key="7">
    <source>
        <dbReference type="SAM" id="Coils"/>
    </source>
</evidence>
<dbReference type="OMA" id="MYLEDDV"/>
<organism evidence="11 12">
    <name type="scientific">Klebsormidium nitens</name>
    <name type="common">Green alga</name>
    <name type="synonym">Ulothrix nitens</name>
    <dbReference type="NCBI Taxonomy" id="105231"/>
    <lineage>
        <taxon>Eukaryota</taxon>
        <taxon>Viridiplantae</taxon>
        <taxon>Streptophyta</taxon>
        <taxon>Klebsormidiophyceae</taxon>
        <taxon>Klebsormidiales</taxon>
        <taxon>Klebsormidiaceae</taxon>
        <taxon>Klebsormidium</taxon>
    </lineage>
</organism>
<accession>A0A1Y1IC38</accession>
<feature type="transmembrane region" description="Helical" evidence="9">
    <location>
        <begin position="606"/>
        <end position="632"/>
    </location>
</feature>
<dbReference type="GO" id="GO:0043022">
    <property type="term" value="F:ribosome binding"/>
    <property type="evidence" value="ECO:0007669"/>
    <property type="project" value="InterPro"/>
</dbReference>
<comment type="subcellular location">
    <subcellularLocation>
        <location evidence="1">Mitochondrion inner membrane</location>
        <topology evidence="1">Single-pass membrane protein</topology>
    </subcellularLocation>
</comment>
<evidence type="ECO:0000256" key="9">
    <source>
        <dbReference type="SAM" id="Phobius"/>
    </source>
</evidence>
<keyword evidence="7" id="KW-0175">Coiled coil</keyword>
<reference evidence="11 12" key="1">
    <citation type="journal article" date="2014" name="Nat. Commun.">
        <title>Klebsormidium flaccidum genome reveals primary factors for plant terrestrial adaptation.</title>
        <authorList>
            <person name="Hori K."/>
            <person name="Maruyama F."/>
            <person name="Fujisawa T."/>
            <person name="Togashi T."/>
            <person name="Yamamoto N."/>
            <person name="Seo M."/>
            <person name="Sato S."/>
            <person name="Yamada T."/>
            <person name="Mori H."/>
            <person name="Tajima N."/>
            <person name="Moriyama T."/>
            <person name="Ikeuchi M."/>
            <person name="Watanabe M."/>
            <person name="Wada H."/>
            <person name="Kobayashi K."/>
            <person name="Saito M."/>
            <person name="Masuda T."/>
            <person name="Sasaki-Sekimoto Y."/>
            <person name="Mashiguchi K."/>
            <person name="Awai K."/>
            <person name="Shimojima M."/>
            <person name="Masuda S."/>
            <person name="Iwai M."/>
            <person name="Nobusawa T."/>
            <person name="Narise T."/>
            <person name="Kondo S."/>
            <person name="Saito H."/>
            <person name="Sato R."/>
            <person name="Murakawa M."/>
            <person name="Ihara Y."/>
            <person name="Oshima-Yamada Y."/>
            <person name="Ohtaka K."/>
            <person name="Satoh M."/>
            <person name="Sonobe K."/>
            <person name="Ishii M."/>
            <person name="Ohtani R."/>
            <person name="Kanamori-Sato M."/>
            <person name="Honoki R."/>
            <person name="Miyazaki D."/>
            <person name="Mochizuki H."/>
            <person name="Umetsu J."/>
            <person name="Higashi K."/>
            <person name="Shibata D."/>
            <person name="Kamiya Y."/>
            <person name="Sato N."/>
            <person name="Nakamura Y."/>
            <person name="Tabata S."/>
            <person name="Ida S."/>
            <person name="Kurokawa K."/>
            <person name="Ohta H."/>
        </authorList>
    </citation>
    <scope>NUCLEOTIDE SEQUENCE [LARGE SCALE GENOMIC DNA]</scope>
    <source>
        <strain evidence="11 12">NIES-2285</strain>
    </source>
</reference>
<gene>
    <name evidence="11" type="ORF">KFL_004320060</name>
</gene>
<name>A0A1Y1IC38_KLENI</name>
<feature type="compositionally biased region" description="Basic and acidic residues" evidence="8">
    <location>
        <begin position="267"/>
        <end position="299"/>
    </location>
</feature>
<evidence type="ECO:0000259" key="10">
    <source>
        <dbReference type="Pfam" id="PF07766"/>
    </source>
</evidence>
<dbReference type="AlphaFoldDB" id="A0A1Y1IC38"/>
<dbReference type="OrthoDB" id="275278at2759"/>
<proteinExistence type="predicted"/>
<feature type="region of interest" description="Disordered" evidence="8">
    <location>
        <begin position="267"/>
        <end position="304"/>
    </location>
</feature>
<keyword evidence="3" id="KW-0999">Mitochondrion inner membrane</keyword>
<feature type="coiled-coil region" evidence="7">
    <location>
        <begin position="390"/>
        <end position="484"/>
    </location>
</feature>
<feature type="compositionally biased region" description="Basic and acidic residues" evidence="8">
    <location>
        <begin position="689"/>
        <end position="698"/>
    </location>
</feature>
<dbReference type="InterPro" id="IPR044202">
    <property type="entry name" value="LETM1/MDM38-like"/>
</dbReference>
<feature type="domain" description="Letm1 RBD" evidence="10">
    <location>
        <begin position="591"/>
        <end position="664"/>
    </location>
</feature>
<evidence type="ECO:0000256" key="4">
    <source>
        <dbReference type="ARBA" id="ARBA00022989"/>
    </source>
</evidence>
<dbReference type="PANTHER" id="PTHR14009">
    <property type="entry name" value="LEUCINE ZIPPER-EF-HAND CONTAINING TRANSMEMBRANE PROTEIN"/>
    <property type="match status" value="1"/>
</dbReference>
<sequence>MVLVVNLASPACGPGVLHASLAERKHPKVATFKHPQFSCIWNRANTFCEGPRVVSYPCRPALSSAPSLRPAASPALSSASAYGSSQFLKSEPLVANPKRRRRPSHARAISEAVSENGLSSGAIKPVETVLEGQKIFAETEERLRRLEVLVLLRRLYRDIIISERILESPIPKVAKVEDEAQQGGSREKGKDWKSKWRPGSNKGEDWSLSPLEILDYGEDIRELGIALQRDLRGVNGLLPVVFPDNTTAEGIICDTVSKVVSRLEKQAEKVKDSLTPEEKLRAREEEAAWQKKDEEEQSKKGLGRSLPDTSAVLNRFLDRLSTVDLNLVVKTKDGRLRFSQADLAKIPSVSISFVGQLGNVWQRLNGRPTTRPVGEDNLAEGLPRPIPSSRDEIEHRKRDLILEVEKLDKRLREASRERESRLRQKNVLARARLANEIRALDDEVNELRKKLAVRTLQLEMELIYACLEEEVIQITEDIRTDEDESLLVAEFGLLDGELARLRAAVDRNEADLIQDEELSVLAEDVPELKNRLGIVEEAKIPLKQRIGIAYKENTLKLKEGASFYWRGLRLLAGDLSYAGKLFWVAVTGTTLKSREVQTLRRTTKDILVLIPFTIILIIPITPVGHVLVFSFIQRYFPDFFPSSFTTKRQDLMIKYEAIREQMKEAQTEREKETMVALAAEAEKATFMSGEEKPKEDPPPGRTPGRGLLLGRRKELPEITKRIARVRDSNIAGANSVVEEGLRSLGLGSRGLQAGALVGDTEKKD</sequence>
<dbReference type="EMBL" id="DF237381">
    <property type="protein sequence ID" value="GAQ88480.1"/>
    <property type="molecule type" value="Genomic_DNA"/>
</dbReference>
<protein>
    <recommendedName>
        <fullName evidence="10">Letm1 RBD domain-containing protein</fullName>
    </recommendedName>
</protein>
<dbReference type="Proteomes" id="UP000054558">
    <property type="component" value="Unassembled WGS sequence"/>
</dbReference>
<evidence type="ECO:0000256" key="8">
    <source>
        <dbReference type="SAM" id="MobiDB-lite"/>
    </source>
</evidence>
<evidence type="ECO:0000313" key="11">
    <source>
        <dbReference type="EMBL" id="GAQ88480.1"/>
    </source>
</evidence>
<evidence type="ECO:0000256" key="3">
    <source>
        <dbReference type="ARBA" id="ARBA00022792"/>
    </source>
</evidence>
<feature type="compositionally biased region" description="Basic and acidic residues" evidence="8">
    <location>
        <begin position="185"/>
        <end position="194"/>
    </location>
</feature>
<keyword evidence="2 9" id="KW-0812">Transmembrane</keyword>
<dbReference type="STRING" id="105231.A0A1Y1IC38"/>
<evidence type="ECO:0000256" key="6">
    <source>
        <dbReference type="ARBA" id="ARBA00023136"/>
    </source>
</evidence>
<evidence type="ECO:0000256" key="2">
    <source>
        <dbReference type="ARBA" id="ARBA00022692"/>
    </source>
</evidence>
<dbReference type="GO" id="GO:0005743">
    <property type="term" value="C:mitochondrial inner membrane"/>
    <property type="evidence" value="ECO:0007669"/>
    <property type="project" value="UniProtKB-SubCell"/>
</dbReference>
<feature type="coiled-coil region" evidence="7">
    <location>
        <begin position="648"/>
        <end position="682"/>
    </location>
</feature>
<keyword evidence="12" id="KW-1185">Reference proteome</keyword>
<dbReference type="PANTHER" id="PTHR14009:SF1">
    <property type="entry name" value="MITOCHONDRIAL PROTON_CALCIUM EXCHANGER PROTEIN"/>
    <property type="match status" value="1"/>
</dbReference>
<keyword evidence="5" id="KW-0496">Mitochondrion</keyword>
<dbReference type="InterPro" id="IPR033122">
    <property type="entry name" value="LETM1-like_RBD"/>
</dbReference>
<keyword evidence="4 9" id="KW-1133">Transmembrane helix</keyword>
<evidence type="ECO:0000313" key="12">
    <source>
        <dbReference type="Proteomes" id="UP000054558"/>
    </source>
</evidence>
<keyword evidence="6 9" id="KW-0472">Membrane</keyword>